<dbReference type="OrthoDB" id="1434184at2"/>
<dbReference type="AlphaFoldDB" id="A0A0C1IYW2"/>
<keyword evidence="2" id="KW-1185">Reference proteome</keyword>
<gene>
    <name evidence="1" type="ORF">OI18_05390</name>
</gene>
<dbReference type="RefSeq" id="WP_039137830.1">
    <property type="nucleotide sequence ID" value="NZ_JSVC01000005.1"/>
</dbReference>
<sequence length="124" mass="14953">MHDLKKLVKELFEQESLVRSLDKEIKNTRAQYHHLILKNSEKIYSDQEMINIYSIHEKLVELESRQEAFNNRTIEIKSFLCSLVKPLNGGRWIHETDDFMHPKLEFWIEDDELKYARLNGRSYD</sequence>
<comment type="caution">
    <text evidence="1">The sequence shown here is derived from an EMBL/GenBank/DDBJ whole genome shotgun (WGS) entry which is preliminary data.</text>
</comment>
<proteinExistence type="predicted"/>
<organism evidence="1 2">
    <name type="scientific">Flavihumibacter solisilvae</name>
    <dbReference type="NCBI Taxonomy" id="1349421"/>
    <lineage>
        <taxon>Bacteria</taxon>
        <taxon>Pseudomonadati</taxon>
        <taxon>Bacteroidota</taxon>
        <taxon>Chitinophagia</taxon>
        <taxon>Chitinophagales</taxon>
        <taxon>Chitinophagaceae</taxon>
        <taxon>Flavihumibacter</taxon>
    </lineage>
</organism>
<evidence type="ECO:0000313" key="1">
    <source>
        <dbReference type="EMBL" id="KIC95674.1"/>
    </source>
</evidence>
<name>A0A0C1IYW2_9BACT</name>
<dbReference type="EMBL" id="JSVC01000005">
    <property type="protein sequence ID" value="KIC95674.1"/>
    <property type="molecule type" value="Genomic_DNA"/>
</dbReference>
<evidence type="ECO:0000313" key="2">
    <source>
        <dbReference type="Proteomes" id="UP000031408"/>
    </source>
</evidence>
<reference evidence="1 2" key="1">
    <citation type="submission" date="2014-11" db="EMBL/GenBank/DDBJ databases">
        <title>Genome sequence of Flavihumibacter solisilvae 3-3.</title>
        <authorList>
            <person name="Zhou G."/>
            <person name="Li M."/>
            <person name="Wang G."/>
        </authorList>
    </citation>
    <scope>NUCLEOTIDE SEQUENCE [LARGE SCALE GENOMIC DNA]</scope>
    <source>
        <strain evidence="1 2">3-3</strain>
    </source>
</reference>
<dbReference type="Proteomes" id="UP000031408">
    <property type="component" value="Unassembled WGS sequence"/>
</dbReference>
<protein>
    <submittedName>
        <fullName evidence="1">Uncharacterized protein</fullName>
    </submittedName>
</protein>
<accession>A0A0C1IYW2</accession>